<keyword evidence="8" id="KW-1185">Reference proteome</keyword>
<keyword evidence="2 4" id="KW-0378">Hydrolase</keyword>
<evidence type="ECO:0000256" key="1">
    <source>
        <dbReference type="ARBA" id="ARBA00009902"/>
    </source>
</evidence>
<protein>
    <submittedName>
        <fullName evidence="7">Levanase/fructan beta-fructosidase</fullName>
    </submittedName>
</protein>
<gene>
    <name evidence="7" type="ORF">DSM00_1979</name>
</gene>
<reference evidence="7 8" key="1">
    <citation type="submission" date="2018-07" db="EMBL/GenBank/DDBJ databases">
        <title>Leeuwenhoekiella genomics.</title>
        <authorList>
            <person name="Tahon G."/>
            <person name="Willems A."/>
        </authorList>
    </citation>
    <scope>NUCLEOTIDE SEQUENCE [LARGE SCALE GENOMIC DNA]</scope>
    <source>
        <strain evidence="7 8">LMG 22550</strain>
    </source>
</reference>
<dbReference type="InterPro" id="IPR018053">
    <property type="entry name" value="Glyco_hydro_32_AS"/>
</dbReference>
<dbReference type="OrthoDB" id="9759709at2"/>
<dbReference type="SUPFAM" id="SSF75005">
    <property type="entry name" value="Arabinanase/levansucrase/invertase"/>
    <property type="match status" value="1"/>
</dbReference>
<feature type="domain" description="Glycosyl hydrolase family 32 C-terminal" evidence="6">
    <location>
        <begin position="403"/>
        <end position="511"/>
    </location>
</feature>
<dbReference type="InterPro" id="IPR023296">
    <property type="entry name" value="Glyco_hydro_beta-prop_sf"/>
</dbReference>
<dbReference type="Gene3D" id="2.115.10.20">
    <property type="entry name" value="Glycosyl hydrolase domain, family 43"/>
    <property type="match status" value="1"/>
</dbReference>
<dbReference type="GO" id="GO:0004575">
    <property type="term" value="F:sucrose alpha-glucosidase activity"/>
    <property type="evidence" value="ECO:0007669"/>
    <property type="project" value="TreeGrafter"/>
</dbReference>
<dbReference type="InterPro" id="IPR013148">
    <property type="entry name" value="Glyco_hydro_32_N"/>
</dbReference>
<dbReference type="Pfam" id="PF08244">
    <property type="entry name" value="Glyco_hydro_32C"/>
    <property type="match status" value="1"/>
</dbReference>
<dbReference type="InterPro" id="IPR001362">
    <property type="entry name" value="Glyco_hydro_32"/>
</dbReference>
<evidence type="ECO:0000259" key="5">
    <source>
        <dbReference type="Pfam" id="PF00251"/>
    </source>
</evidence>
<evidence type="ECO:0000313" key="8">
    <source>
        <dbReference type="Proteomes" id="UP000289238"/>
    </source>
</evidence>
<evidence type="ECO:0000313" key="7">
    <source>
        <dbReference type="EMBL" id="RXG21915.1"/>
    </source>
</evidence>
<sequence length="534" mass="61181">MNYSTTLKILPVLGLLLFSCQNKVKKDDNQDAVKTVLNEEELYRPNYHFTPENNWMNDPNGMFYLNGYYHLYFQHYPDGNTWGPMHWGHATSLDLVNWKEQPIALYPDSLGYIFSGSAVVDYNNDSGFAKEGKPVVVAMYTYHDPVGEKENTNTYQTQGIAYSQDEGLTWTKYEGNPVIKNTGIKDFRDPKITWDSFRDKWVMVLAAGQETQFFESSNLKEWTFLSSFGEGIGNHNGVWECPELIPFQVEDSEEVKWVLLVSINPGGPNGGSATQYFVGDFDGKKFSVDPAFKLAMQEDHNFWVDLGKDNYAGVTFSNTPASDGRKIFMGWMSNWQYANKVPTEKWRSTMTIPRELTLEKVANTYRLYSNPVKEFEAHYGETDLSWEKRTFKNGESLLDENKIDLSKARISFNLPDANKNFTFVLKNKVGDSLKFGYEAAKRSFFIDRKKSGIVDFNKSFADIKSVAPRISTSGEIQVELLLDKTSIELFYDKGETVMTEIFFPKEPYKDLIITGLDEGLLIENLTIDQLEFKQ</sequence>
<dbReference type="RefSeq" id="WP_128757829.1">
    <property type="nucleotide sequence ID" value="NZ_QOVM01000004.1"/>
</dbReference>
<organism evidence="7 8">
    <name type="scientific">Leeuwenhoekiella aequorea</name>
    <dbReference type="NCBI Taxonomy" id="283736"/>
    <lineage>
        <taxon>Bacteria</taxon>
        <taxon>Pseudomonadati</taxon>
        <taxon>Bacteroidota</taxon>
        <taxon>Flavobacteriia</taxon>
        <taxon>Flavobacteriales</taxon>
        <taxon>Flavobacteriaceae</taxon>
        <taxon>Leeuwenhoekiella</taxon>
    </lineage>
</organism>
<dbReference type="SMART" id="SM00640">
    <property type="entry name" value="Glyco_32"/>
    <property type="match status" value="1"/>
</dbReference>
<dbReference type="PANTHER" id="PTHR42800">
    <property type="entry name" value="EXOINULINASE INUD (AFU_ORTHOLOGUE AFUA_5G00480)"/>
    <property type="match status" value="1"/>
</dbReference>
<dbReference type="InterPro" id="IPR013189">
    <property type="entry name" value="Glyco_hydro_32_C"/>
</dbReference>
<accession>A0A4Q0P692</accession>
<comment type="caution">
    <text evidence="7">The sequence shown here is derived from an EMBL/GenBank/DDBJ whole genome shotgun (WGS) entry which is preliminary data.</text>
</comment>
<dbReference type="CDD" id="cd18622">
    <property type="entry name" value="GH32_Inu-like"/>
    <property type="match status" value="1"/>
</dbReference>
<evidence type="ECO:0000256" key="3">
    <source>
        <dbReference type="ARBA" id="ARBA00023295"/>
    </source>
</evidence>
<dbReference type="GO" id="GO:0005737">
    <property type="term" value="C:cytoplasm"/>
    <property type="evidence" value="ECO:0007669"/>
    <property type="project" value="TreeGrafter"/>
</dbReference>
<dbReference type="InterPro" id="IPR013320">
    <property type="entry name" value="ConA-like_dom_sf"/>
</dbReference>
<dbReference type="PROSITE" id="PS00609">
    <property type="entry name" value="GLYCOSYL_HYDROL_F32"/>
    <property type="match status" value="1"/>
</dbReference>
<dbReference type="SUPFAM" id="SSF49899">
    <property type="entry name" value="Concanavalin A-like lectins/glucanases"/>
    <property type="match status" value="1"/>
</dbReference>
<keyword evidence="3 4" id="KW-0326">Glycosidase</keyword>
<dbReference type="Pfam" id="PF00251">
    <property type="entry name" value="Glyco_hydro_32N"/>
    <property type="match status" value="1"/>
</dbReference>
<comment type="similarity">
    <text evidence="1 4">Belongs to the glycosyl hydrolase 32 family.</text>
</comment>
<feature type="domain" description="Glycosyl hydrolase family 32 N-terminal" evidence="5">
    <location>
        <begin position="48"/>
        <end position="371"/>
    </location>
</feature>
<dbReference type="EMBL" id="QOVM01000004">
    <property type="protein sequence ID" value="RXG21915.1"/>
    <property type="molecule type" value="Genomic_DNA"/>
</dbReference>
<evidence type="ECO:0000256" key="2">
    <source>
        <dbReference type="ARBA" id="ARBA00022801"/>
    </source>
</evidence>
<evidence type="ECO:0000259" key="6">
    <source>
        <dbReference type="Pfam" id="PF08244"/>
    </source>
</evidence>
<dbReference type="AlphaFoldDB" id="A0A4Q0P692"/>
<dbReference type="Gene3D" id="2.60.120.560">
    <property type="entry name" value="Exo-inulinase, domain 1"/>
    <property type="match status" value="1"/>
</dbReference>
<evidence type="ECO:0000256" key="4">
    <source>
        <dbReference type="RuleBase" id="RU362110"/>
    </source>
</evidence>
<name>A0A4Q0P692_9FLAO</name>
<dbReference type="Proteomes" id="UP000289238">
    <property type="component" value="Unassembled WGS sequence"/>
</dbReference>
<dbReference type="PANTHER" id="PTHR42800:SF1">
    <property type="entry name" value="EXOINULINASE INUD (AFU_ORTHOLOGUE AFUA_5G00480)"/>
    <property type="match status" value="1"/>
</dbReference>
<proteinExistence type="inferred from homology"/>
<dbReference type="GO" id="GO:0005987">
    <property type="term" value="P:sucrose catabolic process"/>
    <property type="evidence" value="ECO:0007669"/>
    <property type="project" value="TreeGrafter"/>
</dbReference>